<proteinExistence type="predicted"/>
<dbReference type="InterPro" id="IPR036770">
    <property type="entry name" value="Ankyrin_rpt-contain_sf"/>
</dbReference>
<gene>
    <name evidence="1" type="ORF">M9Y10_042733</name>
</gene>
<dbReference type="PANTHER" id="PTHR24159">
    <property type="match status" value="1"/>
</dbReference>
<comment type="caution">
    <text evidence="1">The sequence shown here is derived from an EMBL/GenBank/DDBJ whole genome shotgun (WGS) entry which is preliminary data.</text>
</comment>
<name>A0ABR2JYP7_9EUKA</name>
<protein>
    <recommendedName>
        <fullName evidence="3">DUF3447 domain-containing protein</fullName>
    </recommendedName>
</protein>
<sequence length="385" mass="46568">MDATIQEYLEKIKSMQCKILDYLDSNNNNEENFQNLVELFDKHKIRENKHELKILLILLSKISSHHYRYLDFFNKIEKILLLFKDEIKQTQSKAEIFNIYKNNKRMLLFFLEQELLEITDPILETMSTKKSRESFFLHYFYPETKNFISKPMLRKIERELPEDYIEKRKKGENDDRICEIIRLDLIDDFIIQMNENKLTVKTPVKNSFFETNVFLNDNDPTLIEYAAFFGSIKIFMHLFKSKSNDDNLSPQLWLYAIHGRNLDIIKFLKENKIEIPIDRTYERCYEEAIKCHHNDIAYFIECNYLNKSNEIYNLENRYNINALNYGFRYYNFCYFANKIKNRFVFYYACQYGYYTLVDLLIKAKIINVNELVISKSIIFFNLKIL</sequence>
<dbReference type="PANTHER" id="PTHR24159:SF5">
    <property type="entry name" value="ANK_REP_REGION DOMAIN-CONTAINING PROTEIN"/>
    <property type="match status" value="1"/>
</dbReference>
<organism evidence="1 2">
    <name type="scientific">Tritrichomonas musculus</name>
    <dbReference type="NCBI Taxonomy" id="1915356"/>
    <lineage>
        <taxon>Eukaryota</taxon>
        <taxon>Metamonada</taxon>
        <taxon>Parabasalia</taxon>
        <taxon>Tritrichomonadida</taxon>
        <taxon>Tritrichomonadidae</taxon>
        <taxon>Tritrichomonas</taxon>
    </lineage>
</organism>
<keyword evidence="2" id="KW-1185">Reference proteome</keyword>
<dbReference type="Proteomes" id="UP001470230">
    <property type="component" value="Unassembled WGS sequence"/>
</dbReference>
<dbReference type="Gene3D" id="1.25.40.20">
    <property type="entry name" value="Ankyrin repeat-containing domain"/>
    <property type="match status" value="1"/>
</dbReference>
<dbReference type="SUPFAM" id="SSF48403">
    <property type="entry name" value="Ankyrin repeat"/>
    <property type="match status" value="1"/>
</dbReference>
<evidence type="ECO:0008006" key="3">
    <source>
        <dbReference type="Google" id="ProtNLM"/>
    </source>
</evidence>
<reference evidence="1 2" key="1">
    <citation type="submission" date="2024-04" db="EMBL/GenBank/DDBJ databases">
        <title>Tritrichomonas musculus Genome.</title>
        <authorList>
            <person name="Alves-Ferreira E."/>
            <person name="Grigg M."/>
            <person name="Lorenzi H."/>
            <person name="Galac M."/>
        </authorList>
    </citation>
    <scope>NUCLEOTIDE SEQUENCE [LARGE SCALE GENOMIC DNA]</scope>
    <source>
        <strain evidence="1 2">EAF2021</strain>
    </source>
</reference>
<dbReference type="EMBL" id="JAPFFF010000008">
    <property type="protein sequence ID" value="KAK8883638.1"/>
    <property type="molecule type" value="Genomic_DNA"/>
</dbReference>
<accession>A0ABR2JYP7</accession>
<evidence type="ECO:0000313" key="2">
    <source>
        <dbReference type="Proteomes" id="UP001470230"/>
    </source>
</evidence>
<evidence type="ECO:0000313" key="1">
    <source>
        <dbReference type="EMBL" id="KAK8883638.1"/>
    </source>
</evidence>